<name>A0A7C4AJR1_9BACT</name>
<feature type="domain" description="DAHP synthetase I/KDSA" evidence="2">
    <location>
        <begin position="89"/>
        <end position="332"/>
    </location>
</feature>
<dbReference type="NCBIfam" id="NF009239">
    <property type="entry name" value="PRK12595.1"/>
    <property type="match status" value="1"/>
</dbReference>
<reference evidence="4" key="1">
    <citation type="journal article" date="2020" name="mSystems">
        <title>Genome- and Community-Level Interaction Insights into Carbon Utilization and Element Cycling Functions of Hydrothermarchaeota in Hydrothermal Sediment.</title>
        <authorList>
            <person name="Zhou Z."/>
            <person name="Liu Y."/>
            <person name="Xu W."/>
            <person name="Pan J."/>
            <person name="Luo Z.H."/>
            <person name="Li M."/>
        </authorList>
    </citation>
    <scope>NUCLEOTIDE SEQUENCE [LARGE SCALE GENOMIC DNA]</scope>
    <source>
        <strain evidence="4">SpSt-788</strain>
    </source>
</reference>
<protein>
    <submittedName>
        <fullName evidence="4">3-deoxy-7-phosphoheptulonate synthase</fullName>
        <ecNumber evidence="4">2.5.1.54</ecNumber>
    </submittedName>
</protein>
<dbReference type="PANTHER" id="PTHR43018">
    <property type="entry name" value="PHOSPHO-2-DEHYDRO-3-DEOXYHEPTONATE ALDOLASE"/>
    <property type="match status" value="1"/>
</dbReference>
<organism evidence="4">
    <name type="scientific">Thermodesulfovibrio aggregans</name>
    <dbReference type="NCBI Taxonomy" id="86166"/>
    <lineage>
        <taxon>Bacteria</taxon>
        <taxon>Pseudomonadati</taxon>
        <taxon>Nitrospirota</taxon>
        <taxon>Thermodesulfovibrionia</taxon>
        <taxon>Thermodesulfovibrionales</taxon>
        <taxon>Thermodesulfovibrionaceae</taxon>
        <taxon>Thermodesulfovibrio</taxon>
    </lineage>
</organism>
<dbReference type="Gene3D" id="3.30.70.1140">
    <property type="entry name" value="Phospho-2-dehydro-3-deoxyheptonate aldolase, domain 1"/>
    <property type="match status" value="1"/>
</dbReference>
<dbReference type="GO" id="GO:0016832">
    <property type="term" value="F:aldehyde-lyase activity"/>
    <property type="evidence" value="ECO:0007669"/>
    <property type="project" value="InterPro"/>
</dbReference>
<dbReference type="Pfam" id="PF00793">
    <property type="entry name" value="DAHP_synth_1"/>
    <property type="match status" value="1"/>
</dbReference>
<keyword evidence="1 4" id="KW-0808">Transferase</keyword>
<dbReference type="InterPro" id="IPR006268">
    <property type="entry name" value="DAHP_syn_2"/>
</dbReference>
<comment type="caution">
    <text evidence="4">The sequence shown here is derived from an EMBL/GenBank/DDBJ whole genome shotgun (WGS) entry which is preliminary data.</text>
</comment>
<sequence length="341" mass="37181">MDIIVLKPDAADENIEKIVKKLEAKGFKVQISRGTERTIIGVIGDTSKVSEDEENAIRAIPGVEDVVRILKPYKLASRDFKKTDTTIQVNSHIIGGKKIHVAAGPCAVENRTTLLQIAEKVKSAGATFLRGGAFKPRTSPYSFQGLGVEGLKYLKEAKEKTGLPIISEIMDPRDMDVMLEYVDILQIGTRNMQNFKLLVEVGSVDKPVLLKRGMSATIKELLMAAEYILSRGNEKVILCERGIRTFETATRNTLDLSAVPLLKSLSHLPVAVDPSHGVGKRELVAPMAAAAVAAGADLLLIEVHINPEEALSDGEQSLIPEQFSEMMKNIKAVAKAIGREY</sequence>
<proteinExistence type="predicted"/>
<dbReference type="SUPFAM" id="SSF51569">
    <property type="entry name" value="Aldolase"/>
    <property type="match status" value="1"/>
</dbReference>
<dbReference type="InterPro" id="IPR041071">
    <property type="entry name" value="DAHP_snth_FXD"/>
</dbReference>
<dbReference type="AlphaFoldDB" id="A0A7C4AJR1"/>
<evidence type="ECO:0000259" key="2">
    <source>
        <dbReference type="Pfam" id="PF00793"/>
    </source>
</evidence>
<gene>
    <name evidence="4" type="primary">aroF</name>
    <name evidence="4" type="ORF">ENV75_04815</name>
</gene>
<dbReference type="GO" id="GO:0009073">
    <property type="term" value="P:aromatic amino acid family biosynthetic process"/>
    <property type="evidence" value="ECO:0007669"/>
    <property type="project" value="InterPro"/>
</dbReference>
<dbReference type="InterPro" id="IPR013785">
    <property type="entry name" value="Aldolase_TIM"/>
</dbReference>
<evidence type="ECO:0000313" key="4">
    <source>
        <dbReference type="EMBL" id="HGG99752.1"/>
    </source>
</evidence>
<dbReference type="InterPro" id="IPR006218">
    <property type="entry name" value="DAHP1/KDSA"/>
</dbReference>
<evidence type="ECO:0000256" key="1">
    <source>
        <dbReference type="ARBA" id="ARBA00022679"/>
    </source>
</evidence>
<dbReference type="InterPro" id="IPR052899">
    <property type="entry name" value="Class-I_DAHP_synthase"/>
</dbReference>
<dbReference type="Gene3D" id="3.20.20.70">
    <property type="entry name" value="Aldolase class I"/>
    <property type="match status" value="1"/>
</dbReference>
<dbReference type="PANTHER" id="PTHR43018:SF2">
    <property type="entry name" value="PHOSPHO-2-DEHYDRO-3-DEOXYHEPTONATE ALDOLASE"/>
    <property type="match status" value="1"/>
</dbReference>
<accession>A0A7C4AJR1</accession>
<dbReference type="EMBL" id="DTHO01000053">
    <property type="protein sequence ID" value="HGG99752.1"/>
    <property type="molecule type" value="Genomic_DNA"/>
</dbReference>
<evidence type="ECO:0000259" key="3">
    <source>
        <dbReference type="Pfam" id="PF18152"/>
    </source>
</evidence>
<dbReference type="EC" id="2.5.1.54" evidence="4"/>
<feature type="domain" description="DAHP synthase ferredoxin-like" evidence="3">
    <location>
        <begin position="3"/>
        <end position="71"/>
    </location>
</feature>
<dbReference type="NCBIfam" id="NF006421">
    <property type="entry name" value="PRK08673.1"/>
    <property type="match status" value="1"/>
</dbReference>
<dbReference type="Pfam" id="PF18152">
    <property type="entry name" value="DAHP_snth_FXD"/>
    <property type="match status" value="1"/>
</dbReference>
<dbReference type="GO" id="GO:0003849">
    <property type="term" value="F:3-deoxy-7-phosphoheptulonate synthase activity"/>
    <property type="evidence" value="ECO:0007669"/>
    <property type="project" value="UniProtKB-EC"/>
</dbReference>
<dbReference type="NCBIfam" id="TIGR01361">
    <property type="entry name" value="DAHP_synth_Bsub"/>
    <property type="match status" value="1"/>
</dbReference>